<reference evidence="2" key="1">
    <citation type="submission" date="2022-03" db="EMBL/GenBank/DDBJ databases">
        <title>Complete genome sequence of Caldinitratiruptor microaerophilus.</title>
        <authorList>
            <person name="Mukaiyama R."/>
            <person name="Nishiyama T."/>
            <person name="Ueda K."/>
        </authorList>
    </citation>
    <scope>NUCLEOTIDE SEQUENCE</scope>
    <source>
        <strain evidence="2">JCM 16183</strain>
    </source>
</reference>
<organism evidence="2 3">
    <name type="scientific">Caldinitratiruptor microaerophilus</name>
    <dbReference type="NCBI Taxonomy" id="671077"/>
    <lineage>
        <taxon>Bacteria</taxon>
        <taxon>Bacillati</taxon>
        <taxon>Bacillota</taxon>
        <taxon>Clostridia</taxon>
        <taxon>Eubacteriales</taxon>
        <taxon>Symbiobacteriaceae</taxon>
        <taxon>Caldinitratiruptor</taxon>
    </lineage>
</organism>
<dbReference type="EMBL" id="AP025628">
    <property type="protein sequence ID" value="BDG59191.1"/>
    <property type="molecule type" value="Genomic_DNA"/>
</dbReference>
<accession>A0AA35G5D5</accession>
<dbReference type="AlphaFoldDB" id="A0AA35G5D5"/>
<evidence type="ECO:0000313" key="3">
    <source>
        <dbReference type="Proteomes" id="UP001163687"/>
    </source>
</evidence>
<evidence type="ECO:0000313" key="2">
    <source>
        <dbReference type="EMBL" id="BDG59191.1"/>
    </source>
</evidence>
<evidence type="ECO:0000256" key="1">
    <source>
        <dbReference type="SAM" id="MobiDB-lite"/>
    </source>
</evidence>
<sequence>MIGARPSPRYGEMGQWDGGVVVQKLHLDPCAAAFEALHGGQSAFLGPHLGCSQCKLSRSTASRAGTWTSGVRPPGTPAGWAPPKRQRGRGGPLCRYGFSR</sequence>
<dbReference type="Proteomes" id="UP001163687">
    <property type="component" value="Chromosome"/>
</dbReference>
<protein>
    <submittedName>
        <fullName evidence="2">Uncharacterized protein</fullName>
    </submittedName>
</protein>
<name>A0AA35G5D5_9FIRM</name>
<dbReference type="KEGG" id="cmic:caldi_02810"/>
<feature type="region of interest" description="Disordered" evidence="1">
    <location>
        <begin position="62"/>
        <end position="100"/>
    </location>
</feature>
<gene>
    <name evidence="2" type="ORF">caldi_02810</name>
</gene>
<keyword evidence="3" id="KW-1185">Reference proteome</keyword>
<proteinExistence type="predicted"/>